<dbReference type="EMBL" id="VLLE01000003">
    <property type="protein sequence ID" value="TWI83807.1"/>
    <property type="molecule type" value="Genomic_DNA"/>
</dbReference>
<gene>
    <name evidence="2" type="ORF">IQ13_1925</name>
</gene>
<feature type="chain" id="PRO_5021838235" evidence="1">
    <location>
        <begin position="27"/>
        <end position="132"/>
    </location>
</feature>
<organism evidence="2 3">
    <name type="scientific">Lacibacter cauensis</name>
    <dbReference type="NCBI Taxonomy" id="510947"/>
    <lineage>
        <taxon>Bacteria</taxon>
        <taxon>Pseudomonadati</taxon>
        <taxon>Bacteroidota</taxon>
        <taxon>Chitinophagia</taxon>
        <taxon>Chitinophagales</taxon>
        <taxon>Chitinophagaceae</taxon>
        <taxon>Lacibacter</taxon>
    </lineage>
</organism>
<dbReference type="Proteomes" id="UP000316167">
    <property type="component" value="Unassembled WGS sequence"/>
</dbReference>
<comment type="caution">
    <text evidence="2">The sequence shown here is derived from an EMBL/GenBank/DDBJ whole genome shotgun (WGS) entry which is preliminary data.</text>
</comment>
<feature type="signal peptide" evidence="1">
    <location>
        <begin position="1"/>
        <end position="26"/>
    </location>
</feature>
<dbReference type="RefSeq" id="WP_144886094.1">
    <property type="nucleotide sequence ID" value="NZ_VLLE01000003.1"/>
</dbReference>
<evidence type="ECO:0000313" key="2">
    <source>
        <dbReference type="EMBL" id="TWI83807.1"/>
    </source>
</evidence>
<dbReference type="AlphaFoldDB" id="A0A562SRB9"/>
<protein>
    <submittedName>
        <fullName evidence="2">Uncharacterized protein</fullName>
    </submittedName>
</protein>
<sequence>MKTTIKNTLIGLLTFAAIITVNFANATTTEEVLPSAELKVVAHLDNQPVFQLSLNNTQYAKFLVVVKDETGAIVYQETVSGVNIKRKYQLNTEELGATGLSFEIVGKSNEKPVVFTVESNVTINEETLIVKK</sequence>
<reference evidence="2 3" key="1">
    <citation type="journal article" date="2015" name="Stand. Genomic Sci.">
        <title>Genomic Encyclopedia of Bacterial and Archaeal Type Strains, Phase III: the genomes of soil and plant-associated and newly described type strains.</title>
        <authorList>
            <person name="Whitman W.B."/>
            <person name="Woyke T."/>
            <person name="Klenk H.P."/>
            <person name="Zhou Y."/>
            <person name="Lilburn T.G."/>
            <person name="Beck B.J."/>
            <person name="De Vos P."/>
            <person name="Vandamme P."/>
            <person name="Eisen J.A."/>
            <person name="Garrity G."/>
            <person name="Hugenholtz P."/>
            <person name="Kyrpides N.C."/>
        </authorList>
    </citation>
    <scope>NUCLEOTIDE SEQUENCE [LARGE SCALE GENOMIC DNA]</scope>
    <source>
        <strain evidence="2 3">CGMCC 1.7271</strain>
    </source>
</reference>
<keyword evidence="3" id="KW-1185">Reference proteome</keyword>
<keyword evidence="1" id="KW-0732">Signal</keyword>
<evidence type="ECO:0000313" key="3">
    <source>
        <dbReference type="Proteomes" id="UP000316167"/>
    </source>
</evidence>
<name>A0A562SRB9_9BACT</name>
<dbReference type="OrthoDB" id="670596at2"/>
<evidence type="ECO:0000256" key="1">
    <source>
        <dbReference type="SAM" id="SignalP"/>
    </source>
</evidence>
<accession>A0A562SRB9</accession>
<proteinExistence type="predicted"/>